<dbReference type="AlphaFoldDB" id="A0A813SS81"/>
<name>A0A813SS81_9BILA</name>
<evidence type="ECO:0000313" key="1">
    <source>
        <dbReference type="EMBL" id="CAF0803948.1"/>
    </source>
</evidence>
<reference evidence="1" key="1">
    <citation type="submission" date="2021-02" db="EMBL/GenBank/DDBJ databases">
        <authorList>
            <person name="Nowell W R."/>
        </authorList>
    </citation>
    <scope>NUCLEOTIDE SEQUENCE</scope>
</reference>
<dbReference type="EMBL" id="CAJNOU010000013">
    <property type="protein sequence ID" value="CAF0803948.1"/>
    <property type="molecule type" value="Genomic_DNA"/>
</dbReference>
<protein>
    <submittedName>
        <fullName evidence="1">Uncharacterized protein</fullName>
    </submittedName>
</protein>
<evidence type="ECO:0000313" key="2">
    <source>
        <dbReference type="Proteomes" id="UP000663889"/>
    </source>
</evidence>
<organism evidence="1 2">
    <name type="scientific">Rotaria sordida</name>
    <dbReference type="NCBI Taxonomy" id="392033"/>
    <lineage>
        <taxon>Eukaryota</taxon>
        <taxon>Metazoa</taxon>
        <taxon>Spiralia</taxon>
        <taxon>Gnathifera</taxon>
        <taxon>Rotifera</taxon>
        <taxon>Eurotatoria</taxon>
        <taxon>Bdelloidea</taxon>
        <taxon>Philodinida</taxon>
        <taxon>Philodinidae</taxon>
        <taxon>Rotaria</taxon>
    </lineage>
</organism>
<proteinExistence type="predicted"/>
<dbReference type="Proteomes" id="UP000663889">
    <property type="component" value="Unassembled WGS sequence"/>
</dbReference>
<gene>
    <name evidence="1" type="ORF">SEV965_LOCUS773</name>
</gene>
<accession>A0A813SS81</accession>
<comment type="caution">
    <text evidence="1">The sequence shown here is derived from an EMBL/GenBank/DDBJ whole genome shotgun (WGS) entry which is preliminary data.</text>
</comment>
<sequence length="714" mass="82944">MGQQLFKVHLDIDDNIQINSDTILSIAGKDDISFFFPLKSSDTKSNSTELNNDNPNLNSQIESIKQIRNDLALLTKLVRWEETNTEINDILMNNIFTFMVDQNKKIMEEINDRLTYKQYLQTSLMKKLKDDNYDSISIFVHSFTDCSSENITTLSTETDDQQQQKSKYQFDQLSYFSIQSLISILLILIKSAEKNDPIIIHQILTLAGQLCEQLPMKCLSSINSFLFKSLKSLADYIDELSLSKDPIIAKQAMKILLNFSIAKGSFKDILSLLSKLIFNTTDIYNVQVLFEILEISSVNYLKSIGSYPNTQLLNLNKELFTGQFISSIILSHIDIENQINLFTKQSKLSSISCEFHPNTFKYLFNIIEQLTTTSLLQSNHTVIHILNICLRLFTTHLQILSDIKIDNQIDLTTYIIDDELKKWFELLLKLVCNENFEQLTICKEASKALINVINIQTSSFDEKLSLIHQYIIENKYPILIKRFLIELNKHEILFNWIDILCDENKKSSILQILYSFIDLYFNINDELKSLIEQILLSFQKFLLFRLIDQYEKKNLTNNELQLSSLITQYLTYIFKNYVKKISNVNNLFNSILIGLCLMTKTNEIFLYESIQSIFISILPLLAEYYLQNLNNEYNEFISYLLGKISHVLILGSPQDSLEIKHINQLKLPIFAGGYIFDKNNYLLNSNLAIYSQFQLTYNTQDDKDFLMSVYNNID</sequence>